<keyword evidence="2" id="KW-0472">Membrane</keyword>
<dbReference type="RefSeq" id="WP_164189344.1">
    <property type="nucleotide sequence ID" value="NZ_JAAGMR010000192.1"/>
</dbReference>
<evidence type="ECO:0000256" key="2">
    <source>
        <dbReference type="SAM" id="Phobius"/>
    </source>
</evidence>
<keyword evidence="2" id="KW-1133">Transmembrane helix</keyword>
<organism evidence="3 4">
    <name type="scientific">Streptomyces bauhiniae</name>
    <dbReference type="NCBI Taxonomy" id="2340725"/>
    <lineage>
        <taxon>Bacteria</taxon>
        <taxon>Bacillati</taxon>
        <taxon>Actinomycetota</taxon>
        <taxon>Actinomycetes</taxon>
        <taxon>Kitasatosporales</taxon>
        <taxon>Streptomycetaceae</taxon>
        <taxon>Streptomyces</taxon>
    </lineage>
</organism>
<keyword evidence="2" id="KW-0812">Transmembrane</keyword>
<reference evidence="3 4" key="1">
    <citation type="submission" date="2020-01" db="EMBL/GenBank/DDBJ databases">
        <title>Insect and environment-associated Actinomycetes.</title>
        <authorList>
            <person name="Currrie C."/>
            <person name="Chevrette M."/>
            <person name="Carlson C."/>
            <person name="Stubbendieck R."/>
            <person name="Wendt-Pienkowski E."/>
        </authorList>
    </citation>
    <scope>NUCLEOTIDE SEQUENCE [LARGE SCALE GENOMIC DNA]</scope>
    <source>
        <strain evidence="3 4">SID7754</strain>
    </source>
</reference>
<evidence type="ECO:0000256" key="1">
    <source>
        <dbReference type="SAM" id="MobiDB-lite"/>
    </source>
</evidence>
<name>A0A7K3QTF7_9ACTN</name>
<dbReference type="Proteomes" id="UP000470520">
    <property type="component" value="Unassembled WGS sequence"/>
</dbReference>
<proteinExistence type="predicted"/>
<accession>A0A7K3QTF7</accession>
<evidence type="ECO:0000313" key="4">
    <source>
        <dbReference type="Proteomes" id="UP000470520"/>
    </source>
</evidence>
<feature type="region of interest" description="Disordered" evidence="1">
    <location>
        <begin position="131"/>
        <end position="155"/>
    </location>
</feature>
<comment type="caution">
    <text evidence="3">The sequence shown here is derived from an EMBL/GenBank/DDBJ whole genome shotgun (WGS) entry which is preliminary data.</text>
</comment>
<feature type="transmembrane region" description="Helical" evidence="2">
    <location>
        <begin position="61"/>
        <end position="79"/>
    </location>
</feature>
<sequence>MTGYQCGSCSYKDDDVDGLRRQTDRMGHVGIRETACVHAPEGAEAAPAAGTREAASGRGRVVAAAGFLAATVTIGILAWKNKALATERDELAAENGRLKSENDGLNSMNRGLLVQLAELVVENVWLKSASGAGSTLGKFRGSPPEQRESDDDECT</sequence>
<dbReference type="EMBL" id="JAAGMR010000192">
    <property type="protein sequence ID" value="NEB93187.1"/>
    <property type="molecule type" value="Genomic_DNA"/>
</dbReference>
<protein>
    <submittedName>
        <fullName evidence="3">Uncharacterized protein</fullName>
    </submittedName>
</protein>
<evidence type="ECO:0000313" key="3">
    <source>
        <dbReference type="EMBL" id="NEB93187.1"/>
    </source>
</evidence>
<dbReference type="AlphaFoldDB" id="A0A7K3QTF7"/>
<gene>
    <name evidence="3" type="ORF">G3I21_16050</name>
</gene>